<reference evidence="4 5" key="1">
    <citation type="journal article" date="2018" name="Nat. Biotechnol.">
        <title>A standardized bacterial taxonomy based on genome phylogeny substantially revises the tree of life.</title>
        <authorList>
            <person name="Parks D.H."/>
            <person name="Chuvochina M."/>
            <person name="Waite D.W."/>
            <person name="Rinke C."/>
            <person name="Skarshewski A."/>
            <person name="Chaumeil P.A."/>
            <person name="Hugenholtz P."/>
        </authorList>
    </citation>
    <scope>NUCLEOTIDE SEQUENCE [LARGE SCALE GENOMIC DNA]</scope>
    <source>
        <strain evidence="4">UBA8739</strain>
    </source>
</reference>
<dbReference type="GO" id="GO:0005829">
    <property type="term" value="C:cytosol"/>
    <property type="evidence" value="ECO:0007669"/>
    <property type="project" value="TreeGrafter"/>
</dbReference>
<dbReference type="Gene3D" id="3.40.50.2000">
    <property type="entry name" value="Glycogen Phosphorylase B"/>
    <property type="match status" value="2"/>
</dbReference>
<evidence type="ECO:0000256" key="1">
    <source>
        <dbReference type="ARBA" id="ARBA00022676"/>
    </source>
</evidence>
<dbReference type="GO" id="GO:0008713">
    <property type="term" value="F:ADP-heptose-lipopolysaccharide heptosyltransferase activity"/>
    <property type="evidence" value="ECO:0007669"/>
    <property type="project" value="TreeGrafter"/>
</dbReference>
<comment type="caution">
    <text evidence="4">The sequence shown here is derived from an EMBL/GenBank/DDBJ whole genome shotgun (WGS) entry which is preliminary data.</text>
</comment>
<accession>A0A3B9IMG9</accession>
<proteinExistence type="predicted"/>
<evidence type="ECO:0000313" key="5">
    <source>
        <dbReference type="Proteomes" id="UP000257706"/>
    </source>
</evidence>
<dbReference type="Pfam" id="PF01075">
    <property type="entry name" value="Glyco_transf_9"/>
    <property type="match status" value="1"/>
</dbReference>
<dbReference type="AlphaFoldDB" id="A0A3B9IMG9"/>
<evidence type="ECO:0000256" key="2">
    <source>
        <dbReference type="ARBA" id="ARBA00022679"/>
    </source>
</evidence>
<evidence type="ECO:0000313" key="4">
    <source>
        <dbReference type="EMBL" id="HAE49041.1"/>
    </source>
</evidence>
<dbReference type="PANTHER" id="PTHR30160">
    <property type="entry name" value="TETRAACYLDISACCHARIDE 4'-KINASE-RELATED"/>
    <property type="match status" value="1"/>
</dbReference>
<organism evidence="4 5">
    <name type="scientific">Tistrella mobilis</name>
    <dbReference type="NCBI Taxonomy" id="171437"/>
    <lineage>
        <taxon>Bacteria</taxon>
        <taxon>Pseudomonadati</taxon>
        <taxon>Pseudomonadota</taxon>
        <taxon>Alphaproteobacteria</taxon>
        <taxon>Geminicoccales</taxon>
        <taxon>Geminicoccaceae</taxon>
        <taxon>Tistrella</taxon>
    </lineage>
</organism>
<sequence length="359" mass="37965">MELLFITSTRIGDAVLSTGLLDHLIATETAAGRPAPRVTVAVGAPAAPLFAGVPGLVRVLPIVKRPRAGHWRDLWRATIGTRWDLVVDLRGSAIAWLLRARHRRVLSRHEDGRHKLYELARTLDLDPPPAPRIWTRPEDHAAALAAFPEGSQPILALAPAANWVGKQWPAERFAELVGRLAGPGGVMAGARVAVIAAHHERPQAEPALAAARAAGLEAPDIIGTLPLLGVQALLERAALFIGNDSGLMHMAAAAGAPTLGLFGPTPDALYGPWGPHAVAVRTPETYDRLAAERPTSPADRCYMTGLATDTVERAAVALLDRVAGAPNGRAHPGRHGYDVPSSAPGDPPRPPLTQRTDDA</sequence>
<keyword evidence="1" id="KW-0328">Glycosyltransferase</keyword>
<dbReference type="GO" id="GO:0009244">
    <property type="term" value="P:lipopolysaccharide core region biosynthetic process"/>
    <property type="evidence" value="ECO:0007669"/>
    <property type="project" value="TreeGrafter"/>
</dbReference>
<dbReference type="PANTHER" id="PTHR30160:SF1">
    <property type="entry name" value="LIPOPOLYSACCHARIDE 1,2-N-ACETYLGLUCOSAMINETRANSFERASE-RELATED"/>
    <property type="match status" value="1"/>
</dbReference>
<dbReference type="SUPFAM" id="SSF53756">
    <property type="entry name" value="UDP-Glycosyltransferase/glycogen phosphorylase"/>
    <property type="match status" value="1"/>
</dbReference>
<dbReference type="CDD" id="cd03789">
    <property type="entry name" value="GT9_LPS_heptosyltransferase"/>
    <property type="match status" value="1"/>
</dbReference>
<dbReference type="Proteomes" id="UP000257706">
    <property type="component" value="Unassembled WGS sequence"/>
</dbReference>
<name>A0A3B9IMG9_9PROT</name>
<dbReference type="InterPro" id="IPR002201">
    <property type="entry name" value="Glyco_trans_9"/>
</dbReference>
<protein>
    <submittedName>
        <fullName evidence="4">Glycosyltransferase family 9 protein</fullName>
    </submittedName>
</protein>
<evidence type="ECO:0000256" key="3">
    <source>
        <dbReference type="SAM" id="MobiDB-lite"/>
    </source>
</evidence>
<dbReference type="EMBL" id="DMAI01000271">
    <property type="protein sequence ID" value="HAE49041.1"/>
    <property type="molecule type" value="Genomic_DNA"/>
</dbReference>
<dbReference type="InterPro" id="IPR051199">
    <property type="entry name" value="LPS_LOS_Heptosyltrfase"/>
</dbReference>
<feature type="region of interest" description="Disordered" evidence="3">
    <location>
        <begin position="325"/>
        <end position="359"/>
    </location>
</feature>
<keyword evidence="2 4" id="KW-0808">Transferase</keyword>
<gene>
    <name evidence="4" type="ORF">DCK97_16610</name>
</gene>